<evidence type="ECO:0000313" key="4">
    <source>
        <dbReference type="Proteomes" id="UP001500507"/>
    </source>
</evidence>
<dbReference type="EMBL" id="BAAAFG010000001">
    <property type="protein sequence ID" value="GAA0870865.1"/>
    <property type="molecule type" value="Genomic_DNA"/>
</dbReference>
<dbReference type="Proteomes" id="UP001500507">
    <property type="component" value="Unassembled WGS sequence"/>
</dbReference>
<gene>
    <name evidence="3" type="ORF">GCM10009117_00100</name>
</gene>
<dbReference type="RefSeq" id="WP_343762179.1">
    <property type="nucleotide sequence ID" value="NZ_BAAAFG010000001.1"/>
</dbReference>
<sequence length="174" mass="18432">MKNKMTLKVLVLFVALIVTNLTYAQNKTVVDIAVGSSDHTTLVAAVKAADLVNTLSSDGPFTVFAPTDAAFKKLPAGTLDMLLKPENKDQLKNILIYHVISGMSDGNAVVKAIQDGKGKAVFTTVSGEKITAMLDGVQIKLKDKAGNVYHVTVANLKASNGVVHVIDGVLMPKK</sequence>
<dbReference type="InterPro" id="IPR050904">
    <property type="entry name" value="Adhesion/Biosynth-related"/>
</dbReference>
<keyword evidence="4" id="KW-1185">Reference proteome</keyword>
<evidence type="ECO:0000256" key="1">
    <source>
        <dbReference type="SAM" id="SignalP"/>
    </source>
</evidence>
<dbReference type="Gene3D" id="2.30.180.10">
    <property type="entry name" value="FAS1 domain"/>
    <property type="match status" value="1"/>
</dbReference>
<organism evidence="3 4">
    <name type="scientific">Gangjinia marincola</name>
    <dbReference type="NCBI Taxonomy" id="578463"/>
    <lineage>
        <taxon>Bacteria</taxon>
        <taxon>Pseudomonadati</taxon>
        <taxon>Bacteroidota</taxon>
        <taxon>Flavobacteriia</taxon>
        <taxon>Flavobacteriales</taxon>
        <taxon>Flavobacteriaceae</taxon>
        <taxon>Gangjinia</taxon>
    </lineage>
</organism>
<feature type="domain" description="FAS1" evidence="2">
    <location>
        <begin position="26"/>
        <end position="170"/>
    </location>
</feature>
<evidence type="ECO:0000259" key="2">
    <source>
        <dbReference type="PROSITE" id="PS50213"/>
    </source>
</evidence>
<feature type="signal peptide" evidence="1">
    <location>
        <begin position="1"/>
        <end position="24"/>
    </location>
</feature>
<dbReference type="SMART" id="SM00554">
    <property type="entry name" value="FAS1"/>
    <property type="match status" value="1"/>
</dbReference>
<evidence type="ECO:0000313" key="3">
    <source>
        <dbReference type="EMBL" id="GAA0870865.1"/>
    </source>
</evidence>
<feature type="chain" id="PRO_5045783400" evidence="1">
    <location>
        <begin position="25"/>
        <end position="174"/>
    </location>
</feature>
<keyword evidence="1" id="KW-0732">Signal</keyword>
<dbReference type="PANTHER" id="PTHR10900:SF77">
    <property type="entry name" value="FI19380P1"/>
    <property type="match status" value="1"/>
</dbReference>
<accession>A0ABN1MCU0</accession>
<name>A0ABN1MCU0_9FLAO</name>
<dbReference type="SUPFAM" id="SSF82153">
    <property type="entry name" value="FAS1 domain"/>
    <property type="match status" value="1"/>
</dbReference>
<reference evidence="3 4" key="1">
    <citation type="journal article" date="2019" name="Int. J. Syst. Evol. Microbiol.">
        <title>The Global Catalogue of Microorganisms (GCM) 10K type strain sequencing project: providing services to taxonomists for standard genome sequencing and annotation.</title>
        <authorList>
            <consortium name="The Broad Institute Genomics Platform"/>
            <consortium name="The Broad Institute Genome Sequencing Center for Infectious Disease"/>
            <person name="Wu L."/>
            <person name="Ma J."/>
        </authorList>
    </citation>
    <scope>NUCLEOTIDE SEQUENCE [LARGE SCALE GENOMIC DNA]</scope>
    <source>
        <strain evidence="3 4">JCM 16082</strain>
    </source>
</reference>
<dbReference type="PANTHER" id="PTHR10900">
    <property type="entry name" value="PERIOSTIN-RELATED"/>
    <property type="match status" value="1"/>
</dbReference>
<dbReference type="InterPro" id="IPR000782">
    <property type="entry name" value="FAS1_domain"/>
</dbReference>
<comment type="caution">
    <text evidence="3">The sequence shown here is derived from an EMBL/GenBank/DDBJ whole genome shotgun (WGS) entry which is preliminary data.</text>
</comment>
<dbReference type="PROSITE" id="PS50213">
    <property type="entry name" value="FAS1"/>
    <property type="match status" value="1"/>
</dbReference>
<dbReference type="Pfam" id="PF02469">
    <property type="entry name" value="Fasciclin"/>
    <property type="match status" value="1"/>
</dbReference>
<proteinExistence type="predicted"/>
<dbReference type="InterPro" id="IPR036378">
    <property type="entry name" value="FAS1_dom_sf"/>
</dbReference>
<protein>
    <submittedName>
        <fullName evidence="3">Fasciclin domain-containing protein</fullName>
    </submittedName>
</protein>